<feature type="compositionally biased region" description="Basic and acidic residues" evidence="6">
    <location>
        <begin position="460"/>
        <end position="470"/>
    </location>
</feature>
<evidence type="ECO:0000259" key="8">
    <source>
        <dbReference type="PROSITE" id="PS50106"/>
    </source>
</evidence>
<evidence type="ECO:0000313" key="10">
    <source>
        <dbReference type="EMBL" id="SOE46796.1"/>
    </source>
</evidence>
<feature type="transmembrane region" description="Helical" evidence="7">
    <location>
        <begin position="9"/>
        <end position="30"/>
    </location>
</feature>
<sequence>MSTRKYRSFGLVGLGVVTGVMISLGITAVAQRGTPLPLEELRQFTSVFAAIKNNYVEPVSDKALIDGAITGMLSDLDPHSAYLDAEAFRDMQTATQGEFGGLGIEVGTEDGFVKVISPIEDTPAARAGILAGDLIVRIDNTSTKGMSLTDAVKLMRGAPKTPIVLTVMREGQAQPLTIKIMRDVIKVRSVRSKMLDDNIGYVRIAQFQEKTGSDLIRHLNDLGAKGAPRALVLDLRNDPGGLLTSAIGVSSAFLPPDVLVVSTDGRVPDSRHKYMANPIDFARNERNYLTDLPAWAKTVPMVVLVNVGSASASEIVAGALQDHGRAKVVGNRTFGKGSVQVILPLSADTAIKLTTSRYYTPKGRSIQATGIEPDIVVADTAEGDLFRLPREADLQRHLSNQQNPEGEIRSTGDGPPSDLKMFEFGGADDFQLKQAINVLDGKPVEKAKERPKQAAADQKASGKTETERLKITPGGVQPEPPSPSK</sequence>
<feature type="compositionally biased region" description="Basic and acidic residues" evidence="6">
    <location>
        <begin position="442"/>
        <end position="452"/>
    </location>
</feature>
<dbReference type="SMART" id="SM00228">
    <property type="entry name" value="PDZ"/>
    <property type="match status" value="1"/>
</dbReference>
<evidence type="ECO:0000313" key="9">
    <source>
        <dbReference type="EMBL" id="SBT26495.1"/>
    </source>
</evidence>
<evidence type="ECO:0000256" key="5">
    <source>
        <dbReference type="RuleBase" id="RU004404"/>
    </source>
</evidence>
<dbReference type="InterPro" id="IPR055210">
    <property type="entry name" value="CtpA/B_N"/>
</dbReference>
<organism evidence="9 11">
    <name type="scientific">Orrella dioscoreae</name>
    <dbReference type="NCBI Taxonomy" id="1851544"/>
    <lineage>
        <taxon>Bacteria</taxon>
        <taxon>Pseudomonadati</taxon>
        <taxon>Pseudomonadota</taxon>
        <taxon>Betaproteobacteria</taxon>
        <taxon>Burkholderiales</taxon>
        <taxon>Alcaligenaceae</taxon>
        <taxon>Orrella</taxon>
    </lineage>
</organism>
<feature type="region of interest" description="Disordered" evidence="6">
    <location>
        <begin position="441"/>
        <end position="485"/>
    </location>
</feature>
<keyword evidence="7" id="KW-0472">Membrane</keyword>
<dbReference type="InterPro" id="IPR029045">
    <property type="entry name" value="ClpP/crotonase-like_dom_sf"/>
</dbReference>
<dbReference type="GO" id="GO:0004252">
    <property type="term" value="F:serine-type endopeptidase activity"/>
    <property type="evidence" value="ECO:0007669"/>
    <property type="project" value="UniProtKB-EC"/>
</dbReference>
<keyword evidence="7" id="KW-1133">Transmembrane helix</keyword>
<dbReference type="OrthoDB" id="9812068at2"/>
<accession>A0A1C3K517</accession>
<dbReference type="CDD" id="cd06782">
    <property type="entry name" value="cpPDZ_CPP-like"/>
    <property type="match status" value="1"/>
</dbReference>
<evidence type="ECO:0000313" key="11">
    <source>
        <dbReference type="Proteomes" id="UP000078558"/>
    </source>
</evidence>
<dbReference type="InterPro" id="IPR001478">
    <property type="entry name" value="PDZ"/>
</dbReference>
<dbReference type="PANTHER" id="PTHR32060">
    <property type="entry name" value="TAIL-SPECIFIC PROTEASE"/>
    <property type="match status" value="1"/>
</dbReference>
<dbReference type="Proteomes" id="UP000078558">
    <property type="component" value="Chromosome I"/>
</dbReference>
<reference evidence="10 11" key="2">
    <citation type="submission" date="2017-08" db="EMBL/GenBank/DDBJ databases">
        <authorList>
            <person name="de Groot N.N."/>
        </authorList>
    </citation>
    <scope>NUCLEOTIDE SEQUENCE [LARGE SCALE GENOMIC DNA]</scope>
    <source>
        <strain evidence="10">Orrdi1</strain>
    </source>
</reference>
<proteinExistence type="inferred from homology"/>
<dbReference type="InterPro" id="IPR004447">
    <property type="entry name" value="Peptidase_S41A"/>
</dbReference>
<dbReference type="GO" id="GO:0006508">
    <property type="term" value="P:proteolysis"/>
    <property type="evidence" value="ECO:0007669"/>
    <property type="project" value="UniProtKB-KW"/>
</dbReference>
<dbReference type="Pfam" id="PF17820">
    <property type="entry name" value="PDZ_6"/>
    <property type="match status" value="1"/>
</dbReference>
<dbReference type="GO" id="GO:0030288">
    <property type="term" value="C:outer membrane-bounded periplasmic space"/>
    <property type="evidence" value="ECO:0007669"/>
    <property type="project" value="TreeGrafter"/>
</dbReference>
<dbReference type="InterPro" id="IPR036034">
    <property type="entry name" value="PDZ_sf"/>
</dbReference>
<gene>
    <name evidence="9" type="ORF">ODI_04268</name>
    <name evidence="10" type="ORF">ODI_R0470</name>
</gene>
<reference evidence="9 11" key="1">
    <citation type="submission" date="2016-06" db="EMBL/GenBank/DDBJ databases">
        <authorList>
            <person name="Kjaerup R.B."/>
            <person name="Dalgaard T.S."/>
            <person name="Juul-Madsen H.R."/>
        </authorList>
    </citation>
    <scope>NUCLEOTIDE SEQUENCE [LARGE SCALE GENOMIC DNA]</scope>
    <source>
        <strain evidence="9">Orrdi1</strain>
    </source>
</reference>
<keyword evidence="3 5" id="KW-0378">Hydrolase</keyword>
<dbReference type="FunFam" id="2.30.42.10:FF:000063">
    <property type="entry name" value="Peptidase, S41 family"/>
    <property type="match status" value="1"/>
</dbReference>
<dbReference type="KEGG" id="odi:ODI_R0470"/>
<dbReference type="EMBL" id="LT907988">
    <property type="protein sequence ID" value="SOE46796.1"/>
    <property type="molecule type" value="Genomic_DNA"/>
</dbReference>
<name>A0A1C3K517_9BURK</name>
<dbReference type="InterPro" id="IPR041489">
    <property type="entry name" value="PDZ_6"/>
</dbReference>
<keyword evidence="11" id="KW-1185">Reference proteome</keyword>
<dbReference type="InterPro" id="IPR005151">
    <property type="entry name" value="Tail-specific_protease"/>
</dbReference>
<dbReference type="EC" id="3.4.21.102" evidence="9"/>
<feature type="region of interest" description="Disordered" evidence="6">
    <location>
        <begin position="397"/>
        <end position="423"/>
    </location>
</feature>
<dbReference type="PROSITE" id="PS50106">
    <property type="entry name" value="PDZ"/>
    <property type="match status" value="1"/>
</dbReference>
<dbReference type="Pfam" id="PF03572">
    <property type="entry name" value="Peptidase_S41"/>
    <property type="match status" value="1"/>
</dbReference>
<dbReference type="NCBIfam" id="TIGR00225">
    <property type="entry name" value="prc"/>
    <property type="match status" value="1"/>
</dbReference>
<evidence type="ECO:0000256" key="4">
    <source>
        <dbReference type="ARBA" id="ARBA00022825"/>
    </source>
</evidence>
<feature type="domain" description="PDZ" evidence="8">
    <location>
        <begin position="88"/>
        <end position="170"/>
    </location>
</feature>
<keyword evidence="2 5" id="KW-0645">Protease</keyword>
<evidence type="ECO:0000256" key="2">
    <source>
        <dbReference type="ARBA" id="ARBA00022670"/>
    </source>
</evidence>
<protein>
    <submittedName>
        <fullName evidence="9">Carboxyl-terminal protease</fullName>
        <ecNumber evidence="9">3.4.21.102</ecNumber>
    </submittedName>
</protein>
<dbReference type="SUPFAM" id="SSF52096">
    <property type="entry name" value="ClpP/crotonase"/>
    <property type="match status" value="1"/>
</dbReference>
<dbReference type="GO" id="GO:0007165">
    <property type="term" value="P:signal transduction"/>
    <property type="evidence" value="ECO:0007669"/>
    <property type="project" value="TreeGrafter"/>
</dbReference>
<evidence type="ECO:0000256" key="1">
    <source>
        <dbReference type="ARBA" id="ARBA00009179"/>
    </source>
</evidence>
<dbReference type="SMART" id="SM00245">
    <property type="entry name" value="TSPc"/>
    <property type="match status" value="1"/>
</dbReference>
<dbReference type="Gene3D" id="2.30.42.10">
    <property type="match status" value="1"/>
</dbReference>
<dbReference type="Gene3D" id="3.90.226.10">
    <property type="entry name" value="2-enoyl-CoA Hydratase, Chain A, domain 1"/>
    <property type="match status" value="1"/>
</dbReference>
<comment type="similarity">
    <text evidence="1 5">Belongs to the peptidase S41A family.</text>
</comment>
<dbReference type="FunFam" id="3.90.226.10:FF:000029">
    <property type="entry name" value="Peptidase, S41 family"/>
    <property type="match status" value="1"/>
</dbReference>
<evidence type="ECO:0000256" key="3">
    <source>
        <dbReference type="ARBA" id="ARBA00022801"/>
    </source>
</evidence>
<dbReference type="CDD" id="cd07560">
    <property type="entry name" value="Peptidase_S41_CPP"/>
    <property type="match status" value="1"/>
</dbReference>
<evidence type="ECO:0000256" key="7">
    <source>
        <dbReference type="SAM" id="Phobius"/>
    </source>
</evidence>
<dbReference type="Pfam" id="PF22694">
    <property type="entry name" value="CtpB_N-like"/>
    <property type="match status" value="1"/>
</dbReference>
<dbReference type="EMBL" id="FLRC01000033">
    <property type="protein sequence ID" value="SBT26495.1"/>
    <property type="molecule type" value="Genomic_DNA"/>
</dbReference>
<dbReference type="RefSeq" id="WP_067756332.1">
    <property type="nucleotide sequence ID" value="NZ_LT907988.1"/>
</dbReference>
<evidence type="ECO:0000256" key="6">
    <source>
        <dbReference type="SAM" id="MobiDB-lite"/>
    </source>
</evidence>
<dbReference type="SUPFAM" id="SSF50156">
    <property type="entry name" value="PDZ domain-like"/>
    <property type="match status" value="1"/>
</dbReference>
<keyword evidence="7" id="KW-0812">Transmembrane</keyword>
<dbReference type="PANTHER" id="PTHR32060:SF30">
    <property type="entry name" value="CARBOXY-TERMINAL PROCESSING PROTEASE CTPA"/>
    <property type="match status" value="1"/>
</dbReference>
<keyword evidence="4 5" id="KW-0720">Serine protease</keyword>
<dbReference type="STRING" id="1851544.ODI_04268"/>
<dbReference type="Gene3D" id="3.30.750.44">
    <property type="match status" value="1"/>
</dbReference>
<dbReference type="AlphaFoldDB" id="A0A1C3K517"/>